<feature type="compositionally biased region" description="Low complexity" evidence="1">
    <location>
        <begin position="245"/>
        <end position="258"/>
    </location>
</feature>
<dbReference type="InterPro" id="IPR013860">
    <property type="entry name" value="AreA_GATA"/>
</dbReference>
<evidence type="ECO:0000256" key="1">
    <source>
        <dbReference type="SAM" id="MobiDB-lite"/>
    </source>
</evidence>
<dbReference type="AlphaFoldDB" id="A0AAD4LUM5"/>
<feature type="compositionally biased region" description="Polar residues" evidence="1">
    <location>
        <begin position="721"/>
        <end position="731"/>
    </location>
</feature>
<feature type="compositionally biased region" description="Basic residues" evidence="1">
    <location>
        <begin position="587"/>
        <end position="603"/>
    </location>
</feature>
<evidence type="ECO:0000259" key="2">
    <source>
        <dbReference type="Pfam" id="PF08550"/>
    </source>
</evidence>
<evidence type="ECO:0000313" key="3">
    <source>
        <dbReference type="EMBL" id="KAH9000397.1"/>
    </source>
</evidence>
<dbReference type="EMBL" id="JAKELL010000002">
    <property type="protein sequence ID" value="KAH9000397.1"/>
    <property type="molecule type" value="Genomic_DNA"/>
</dbReference>
<comment type="caution">
    <text evidence="3">The sequence shown here is derived from an EMBL/GenBank/DDBJ whole genome shotgun (WGS) entry which is preliminary data.</text>
</comment>
<feature type="compositionally biased region" description="Polar residues" evidence="1">
    <location>
        <begin position="809"/>
        <end position="818"/>
    </location>
</feature>
<protein>
    <recommendedName>
        <fullName evidence="2">Nitrogen regulatory protein areA GATA-like domain-containing protein</fullName>
    </recommendedName>
</protein>
<name>A0AAD4LUM5_9AGAM</name>
<feature type="compositionally biased region" description="Basic and acidic residues" evidence="1">
    <location>
        <begin position="733"/>
        <end position="756"/>
    </location>
</feature>
<feature type="region of interest" description="Disordered" evidence="1">
    <location>
        <begin position="449"/>
        <end position="494"/>
    </location>
</feature>
<dbReference type="Pfam" id="PF08550">
    <property type="entry name" value="GATA_AreA"/>
    <property type="match status" value="1"/>
</dbReference>
<feature type="region of interest" description="Disordered" evidence="1">
    <location>
        <begin position="183"/>
        <end position="267"/>
    </location>
</feature>
<organism evidence="3 4">
    <name type="scientific">Lactarius akahatsu</name>
    <dbReference type="NCBI Taxonomy" id="416441"/>
    <lineage>
        <taxon>Eukaryota</taxon>
        <taxon>Fungi</taxon>
        <taxon>Dikarya</taxon>
        <taxon>Basidiomycota</taxon>
        <taxon>Agaricomycotina</taxon>
        <taxon>Agaricomycetes</taxon>
        <taxon>Russulales</taxon>
        <taxon>Russulaceae</taxon>
        <taxon>Lactarius</taxon>
    </lineage>
</organism>
<feature type="compositionally biased region" description="Low complexity" evidence="1">
    <location>
        <begin position="357"/>
        <end position="366"/>
    </location>
</feature>
<dbReference type="InterPro" id="IPR052292">
    <property type="entry name" value="Glucose_repression_reg"/>
</dbReference>
<feature type="compositionally biased region" description="Polar residues" evidence="1">
    <location>
        <begin position="698"/>
        <end position="710"/>
    </location>
</feature>
<keyword evidence="4" id="KW-1185">Reference proteome</keyword>
<dbReference type="GO" id="GO:0005773">
    <property type="term" value="C:vacuole"/>
    <property type="evidence" value="ECO:0007669"/>
    <property type="project" value="GOC"/>
</dbReference>
<feature type="compositionally biased region" description="Low complexity" evidence="1">
    <location>
        <begin position="776"/>
        <end position="808"/>
    </location>
</feature>
<reference evidence="3" key="1">
    <citation type="submission" date="2022-01" db="EMBL/GenBank/DDBJ databases">
        <title>Comparative genomics reveals a dynamic genome evolution in the ectomycorrhizal milk-cap (Lactarius) mushrooms.</title>
        <authorList>
            <consortium name="DOE Joint Genome Institute"/>
            <person name="Lebreton A."/>
            <person name="Tang N."/>
            <person name="Kuo A."/>
            <person name="LaButti K."/>
            <person name="Drula E."/>
            <person name="Barry K."/>
            <person name="Clum A."/>
            <person name="Lipzen A."/>
            <person name="Mousain D."/>
            <person name="Ng V."/>
            <person name="Wang R."/>
            <person name="Wang X."/>
            <person name="Dai Y."/>
            <person name="Henrissat B."/>
            <person name="Grigoriev I.V."/>
            <person name="Guerin-Laguette A."/>
            <person name="Yu F."/>
            <person name="Martin F.M."/>
        </authorList>
    </citation>
    <scope>NUCLEOTIDE SEQUENCE</scope>
    <source>
        <strain evidence="3">QP</strain>
    </source>
</reference>
<feature type="region of interest" description="Disordered" evidence="1">
    <location>
        <begin position="582"/>
        <end position="904"/>
    </location>
</feature>
<proteinExistence type="predicted"/>
<feature type="compositionally biased region" description="Low complexity" evidence="1">
    <location>
        <begin position="625"/>
        <end position="643"/>
    </location>
</feature>
<feature type="compositionally biased region" description="Polar residues" evidence="1">
    <location>
        <begin position="758"/>
        <end position="767"/>
    </location>
</feature>
<dbReference type="GO" id="GO:0042149">
    <property type="term" value="P:cellular response to glucose starvation"/>
    <property type="evidence" value="ECO:0007669"/>
    <property type="project" value="TreeGrafter"/>
</dbReference>
<evidence type="ECO:0000313" key="4">
    <source>
        <dbReference type="Proteomes" id="UP001201163"/>
    </source>
</evidence>
<dbReference type="GO" id="GO:0007039">
    <property type="term" value="P:protein catabolic process in the vacuole"/>
    <property type="evidence" value="ECO:0007669"/>
    <property type="project" value="TreeGrafter"/>
</dbReference>
<feature type="region of interest" description="Disordered" evidence="1">
    <location>
        <begin position="108"/>
        <end position="147"/>
    </location>
</feature>
<dbReference type="Proteomes" id="UP001201163">
    <property type="component" value="Unassembled WGS sequence"/>
</dbReference>
<feature type="compositionally biased region" description="Low complexity" evidence="1">
    <location>
        <begin position="472"/>
        <end position="486"/>
    </location>
</feature>
<feature type="region of interest" description="Disordered" evidence="1">
    <location>
        <begin position="352"/>
        <end position="371"/>
    </location>
</feature>
<accession>A0AAD4LUM5</accession>
<dbReference type="PANTHER" id="PTHR28051">
    <property type="entry name" value="PROTEIN MTL1-RELATED"/>
    <property type="match status" value="1"/>
</dbReference>
<feature type="region of interest" description="Disordered" evidence="1">
    <location>
        <begin position="285"/>
        <end position="347"/>
    </location>
</feature>
<dbReference type="PANTHER" id="PTHR28051:SF1">
    <property type="entry name" value="PROTEIN MTL1-RELATED"/>
    <property type="match status" value="1"/>
</dbReference>
<feature type="compositionally biased region" description="Polar residues" evidence="1">
    <location>
        <begin position="661"/>
        <end position="671"/>
    </location>
</feature>
<feature type="domain" description="Nitrogen regulatory protein areA GATA-like" evidence="2">
    <location>
        <begin position="46"/>
        <end position="73"/>
    </location>
</feature>
<sequence length="932" mass="100108">MANYLPVLLVSVTTNAIPDDSSLSTQPRGQVDYLSHEWREEDVWRSWRNMTRQKNEIANGVRLENASWRTWWKQRNKLKTISPETLNWLKDSDVTWLYGPLHTAIDWDPLPQPSGDPPAFDGPSNAQDHCPPSSVAEHSSPLRSKPILKHRSISDLLTSALPNFSHTDDDLEDQIELAEDQDNAIHTPPTRPPLLHTKSDTNVARWSRKSPFRKDSPPRIVASARQPRSPEIADPVIAPTLAERSGSSDSARETSSSSQDLNVCSSGGKKKHISFNTFVRQCIAIDSPPKPRRGSLPGETNDLYHDSYDDGYEEDSEIGFNDPDDALDEGGLFSEGHNGSDSDEEGEILEMRPSLGRSRSSSSSRSPGAAEYSLRVQPPFAYSHSPPLVRTGSSDKEHVTIAPIAPTLLKTTGVGNHFVVTDLGGRERTPFTTPVNLVYVPSFGNGYALPRKNSGEGSSTDDVYRHKGGRFSSSPGTSTSASSNSRSPPPMIPAAEALPIPRVLSPPILESPMVCHDDAYDYFRSAAAAQVLSADLPINMRQADLGADFGPETGALGVHLGRAVDMPEVVVVNDETGAIEERCEGRHRSRSRSYSRSRSRSHSRTPSPAEPMSTVTESDAVRIRSTTSTPPSLPLDTTHLSPPDSYPLRGRTPPGVPSRSRAPSNDGQSSLEHCRGRSATRNSSFSDRDRSSSRTSLVGGTSSPLGSVSPTGPRAGPVGNSIYSVYTQGLNSARRESESAESSKERGRGRTDHRAGVSETSASPQRKTSPDDSRSPEAAVAAVSPVLSPAPRSSPVVPSSSLPVASPERSLSPSSPYPHSQPIVSKPTLVRANIAPPEDKHPRQASNTYSPSVLRHISVAVPAPPEQAPASVLAEKPQSPTLAPSARDSLTPPGSPSEHGTFVGRAAEIVSTARGLIGALWSGSNSHSPGVP</sequence>
<feature type="compositionally biased region" description="Acidic residues" evidence="1">
    <location>
        <begin position="309"/>
        <end position="328"/>
    </location>
</feature>
<gene>
    <name evidence="3" type="ORF">EDB92DRAFT_498082</name>
</gene>